<keyword evidence="5" id="KW-0963">Cytoplasm</keyword>
<reference evidence="7 8" key="1">
    <citation type="submission" date="2018-08" db="EMBL/GenBank/DDBJ databases">
        <title>Genome sequence of Halobacillus trueperi KCTC 3686.</title>
        <authorList>
            <person name="Cho K.H."/>
            <person name="Kwak M.-J."/>
            <person name="Kim B.-Y."/>
            <person name="Chun J."/>
        </authorList>
    </citation>
    <scope>NUCLEOTIDE SEQUENCE [LARGE SCALE GENOMIC DNA]</scope>
    <source>
        <strain evidence="7 8">KCTC 3686</strain>
    </source>
</reference>
<comment type="function">
    <text evidence="5">Catalyzes the phosphorylation of the 3'-hydroxyl group of dephosphocoenzyme A to form coenzyme A.</text>
</comment>
<comment type="catalytic activity">
    <reaction evidence="5">
        <text>3'-dephospho-CoA + ATP = ADP + CoA + H(+)</text>
        <dbReference type="Rhea" id="RHEA:18245"/>
        <dbReference type="ChEBI" id="CHEBI:15378"/>
        <dbReference type="ChEBI" id="CHEBI:30616"/>
        <dbReference type="ChEBI" id="CHEBI:57287"/>
        <dbReference type="ChEBI" id="CHEBI:57328"/>
        <dbReference type="ChEBI" id="CHEBI:456216"/>
        <dbReference type="EC" id="2.7.1.24"/>
    </reaction>
</comment>
<keyword evidence="8" id="KW-1185">Reference proteome</keyword>
<dbReference type="EC" id="2.7.1.24" evidence="5 6"/>
<feature type="binding site" evidence="5">
    <location>
        <begin position="12"/>
        <end position="17"/>
    </location>
    <ligand>
        <name>ATP</name>
        <dbReference type="ChEBI" id="CHEBI:30616"/>
    </ligand>
</feature>
<dbReference type="CDD" id="cd02022">
    <property type="entry name" value="DPCK"/>
    <property type="match status" value="1"/>
</dbReference>
<dbReference type="AlphaFoldDB" id="A0A3E0J602"/>
<dbReference type="FunFam" id="3.40.50.300:FF:000485">
    <property type="entry name" value="Dephospho-CoA kinase CAB5"/>
    <property type="match status" value="1"/>
</dbReference>
<dbReference type="PANTHER" id="PTHR10695">
    <property type="entry name" value="DEPHOSPHO-COA KINASE-RELATED"/>
    <property type="match status" value="1"/>
</dbReference>
<evidence type="ECO:0000256" key="4">
    <source>
        <dbReference type="ARBA" id="ARBA00022993"/>
    </source>
</evidence>
<keyword evidence="5 7" id="KW-0418">Kinase</keyword>
<dbReference type="Gene3D" id="3.40.50.300">
    <property type="entry name" value="P-loop containing nucleotide triphosphate hydrolases"/>
    <property type="match status" value="1"/>
</dbReference>
<evidence type="ECO:0000256" key="5">
    <source>
        <dbReference type="HAMAP-Rule" id="MF_00376"/>
    </source>
</evidence>
<comment type="similarity">
    <text evidence="1 5">Belongs to the CoaE family.</text>
</comment>
<dbReference type="SUPFAM" id="SSF52540">
    <property type="entry name" value="P-loop containing nucleoside triphosphate hydrolases"/>
    <property type="match status" value="1"/>
</dbReference>
<dbReference type="RefSeq" id="WP_115824215.1">
    <property type="nucleotide sequence ID" value="NZ_QUAE01000012.1"/>
</dbReference>
<dbReference type="HAMAP" id="MF_00376">
    <property type="entry name" value="Dephospho_CoA_kinase"/>
    <property type="match status" value="1"/>
</dbReference>
<organism evidence="7 8">
    <name type="scientific">Halobacillus trueperi</name>
    <dbReference type="NCBI Taxonomy" id="156205"/>
    <lineage>
        <taxon>Bacteria</taxon>
        <taxon>Bacillati</taxon>
        <taxon>Bacillota</taxon>
        <taxon>Bacilli</taxon>
        <taxon>Bacillales</taxon>
        <taxon>Bacillaceae</taxon>
        <taxon>Halobacillus</taxon>
    </lineage>
</organism>
<keyword evidence="4 5" id="KW-0173">Coenzyme A biosynthesis</keyword>
<dbReference type="GO" id="GO:0004140">
    <property type="term" value="F:dephospho-CoA kinase activity"/>
    <property type="evidence" value="ECO:0007669"/>
    <property type="project" value="UniProtKB-UniRule"/>
</dbReference>
<evidence type="ECO:0000256" key="6">
    <source>
        <dbReference type="NCBIfam" id="TIGR00152"/>
    </source>
</evidence>
<dbReference type="UniPathway" id="UPA00241">
    <property type="reaction ID" value="UER00356"/>
</dbReference>
<dbReference type="NCBIfam" id="TIGR00152">
    <property type="entry name" value="dephospho-CoA kinase"/>
    <property type="match status" value="1"/>
</dbReference>
<dbReference type="InterPro" id="IPR027417">
    <property type="entry name" value="P-loop_NTPase"/>
</dbReference>
<dbReference type="Pfam" id="PF01121">
    <property type="entry name" value="CoaE"/>
    <property type="match status" value="1"/>
</dbReference>
<dbReference type="GO" id="GO:0005737">
    <property type="term" value="C:cytoplasm"/>
    <property type="evidence" value="ECO:0007669"/>
    <property type="project" value="UniProtKB-SubCell"/>
</dbReference>
<dbReference type="PANTHER" id="PTHR10695:SF46">
    <property type="entry name" value="BIFUNCTIONAL COENZYME A SYNTHASE-RELATED"/>
    <property type="match status" value="1"/>
</dbReference>
<comment type="subcellular location">
    <subcellularLocation>
        <location evidence="5">Cytoplasm</location>
    </subcellularLocation>
</comment>
<dbReference type="PROSITE" id="PS51219">
    <property type="entry name" value="DPCK"/>
    <property type="match status" value="1"/>
</dbReference>
<accession>A0A3E0J602</accession>
<evidence type="ECO:0000256" key="2">
    <source>
        <dbReference type="ARBA" id="ARBA00022741"/>
    </source>
</evidence>
<dbReference type="EMBL" id="QUAE01000012">
    <property type="protein sequence ID" value="REJ08326.1"/>
    <property type="molecule type" value="Genomic_DNA"/>
</dbReference>
<keyword evidence="2 5" id="KW-0547">Nucleotide-binding</keyword>
<evidence type="ECO:0000256" key="1">
    <source>
        <dbReference type="ARBA" id="ARBA00009018"/>
    </source>
</evidence>
<sequence length="199" mass="22600">MTLVIGLTGSIASGKSTVAKMFKDMDIPVIDADQISRDVVQPGEPAYQEIVETFGEQVLEEGGDLDRKKLGKVVFADETKRKQLNGIVHPKVREEMIRRREQYKQQQYQAVVLDIPLLFESNLTDYVEKILVVYVDEKTQLERLMERDQSGREDAEERIRAQIPVKKKAEMADAVIDNTGTVEGSLQQLNDILHGWDIV</sequence>
<name>A0A3E0J602_9BACI</name>
<proteinExistence type="inferred from homology"/>
<comment type="caution">
    <text evidence="7">The sequence shown here is derived from an EMBL/GenBank/DDBJ whole genome shotgun (WGS) entry which is preliminary data.</text>
</comment>
<keyword evidence="5 7" id="KW-0808">Transferase</keyword>
<dbReference type="InterPro" id="IPR001977">
    <property type="entry name" value="Depp_CoAkinase"/>
</dbReference>
<evidence type="ECO:0000313" key="8">
    <source>
        <dbReference type="Proteomes" id="UP000256305"/>
    </source>
</evidence>
<dbReference type="Proteomes" id="UP000256305">
    <property type="component" value="Unassembled WGS sequence"/>
</dbReference>
<evidence type="ECO:0000256" key="3">
    <source>
        <dbReference type="ARBA" id="ARBA00022840"/>
    </source>
</evidence>
<gene>
    <name evidence="5" type="primary">coaE</name>
    <name evidence="7" type="ORF">DYE48_14295</name>
</gene>
<evidence type="ECO:0000313" key="7">
    <source>
        <dbReference type="EMBL" id="REJ08326.1"/>
    </source>
</evidence>
<dbReference type="GO" id="GO:0015937">
    <property type="term" value="P:coenzyme A biosynthetic process"/>
    <property type="evidence" value="ECO:0007669"/>
    <property type="project" value="UniProtKB-UniRule"/>
</dbReference>
<keyword evidence="3 5" id="KW-0067">ATP-binding</keyword>
<protein>
    <recommendedName>
        <fullName evidence="5 6">Dephospho-CoA kinase</fullName>
        <ecNumber evidence="5 6">2.7.1.24</ecNumber>
    </recommendedName>
    <alternativeName>
        <fullName evidence="5">Dephosphocoenzyme A kinase</fullName>
    </alternativeName>
</protein>
<dbReference type="GO" id="GO:0005524">
    <property type="term" value="F:ATP binding"/>
    <property type="evidence" value="ECO:0007669"/>
    <property type="project" value="UniProtKB-UniRule"/>
</dbReference>
<comment type="pathway">
    <text evidence="5">Cofactor biosynthesis; coenzyme A biosynthesis; CoA from (R)-pantothenate: step 5/5.</text>
</comment>